<evidence type="ECO:0000256" key="3">
    <source>
        <dbReference type="ARBA" id="ARBA00010532"/>
    </source>
</evidence>
<keyword evidence="15" id="KW-1185">Reference proteome</keyword>
<evidence type="ECO:0000256" key="9">
    <source>
        <dbReference type="ARBA" id="ARBA00023170"/>
    </source>
</evidence>
<dbReference type="InterPro" id="IPR002159">
    <property type="entry name" value="CD36_fam"/>
</dbReference>
<feature type="transmembrane region" description="Helical" evidence="13">
    <location>
        <begin position="370"/>
        <end position="396"/>
    </location>
</feature>
<keyword evidence="5 13" id="KW-0812">Transmembrane</keyword>
<evidence type="ECO:0000256" key="13">
    <source>
        <dbReference type="SAM" id="Phobius"/>
    </source>
</evidence>
<keyword evidence="8" id="KW-1015">Disulfide bond</keyword>
<protein>
    <recommendedName>
        <fullName evidence="11">Scavenger receptor class B member 1</fullName>
    </recommendedName>
    <alternativeName>
        <fullName evidence="12">SR-BI</fullName>
    </alternativeName>
</protein>
<evidence type="ECO:0000256" key="11">
    <source>
        <dbReference type="ARBA" id="ARBA00040821"/>
    </source>
</evidence>
<dbReference type="PANTHER" id="PTHR11923">
    <property type="entry name" value="SCAVENGER RECEPTOR CLASS B TYPE-1 SR-B1"/>
    <property type="match status" value="1"/>
</dbReference>
<evidence type="ECO:0000256" key="5">
    <source>
        <dbReference type="ARBA" id="ARBA00022692"/>
    </source>
</evidence>
<dbReference type="Proteomes" id="UP001054837">
    <property type="component" value="Unassembled WGS sequence"/>
</dbReference>
<dbReference type="GO" id="GO:0005044">
    <property type="term" value="F:scavenger receptor activity"/>
    <property type="evidence" value="ECO:0007669"/>
    <property type="project" value="TreeGrafter"/>
</dbReference>
<proteinExistence type="inferred from homology"/>
<accession>A0AAV4UYW7</accession>
<evidence type="ECO:0000256" key="8">
    <source>
        <dbReference type="ARBA" id="ARBA00023157"/>
    </source>
</evidence>
<sequence>MCKLNPLCLVKIILAAIYCFWLLSSYLYYLTLKSVMPLENGSGFFMLWKDQPLIMYRKLYFYNITNKEDFLLGSEMEVDEIGPLTYSMEWHKSDFYWNGKGNLTYKRKTAVEFLPHLSFANENATIYILNVSMIQNSERLNKLNRYKRNSFVMKKMIKQLMYEEEDDTFPDWLNRLDCSKNGIYVYETEKTDYGVPTRSSIDVGSPLNEKKMFKYNDPELCRTINFTQSGIRFLDGLKIDQFETSFDINNWNQTLRESCRTSSYNNNCCPSFPIVLSLPHFYVAKVSNSSISNLKLDESIPNCFVEIEPITGLTTNFSLRYQFNVKVRTNKNWPLVQNNIFPLFWVEDVGFSSKYSEEFLFYYVKMPYYVLYHVVSWMIFYITIGCLACVLIQYMYHKKDETVRSTEELIPLVDNMSSRNTLSIYKREFPVGHLSSIQNMRQSLSHLYINNYPFKIINAITTKYK</sequence>
<name>A0AAV4UYW7_9ARAC</name>
<reference evidence="14 15" key="1">
    <citation type="submission" date="2021-06" db="EMBL/GenBank/DDBJ databases">
        <title>Caerostris darwini draft genome.</title>
        <authorList>
            <person name="Kono N."/>
            <person name="Arakawa K."/>
        </authorList>
    </citation>
    <scope>NUCLEOTIDE SEQUENCE [LARGE SCALE GENOMIC DNA]</scope>
</reference>
<dbReference type="GO" id="GO:0005737">
    <property type="term" value="C:cytoplasm"/>
    <property type="evidence" value="ECO:0007669"/>
    <property type="project" value="TreeGrafter"/>
</dbReference>
<keyword evidence="9" id="KW-0675">Receptor</keyword>
<evidence type="ECO:0000256" key="4">
    <source>
        <dbReference type="ARBA" id="ARBA00022475"/>
    </source>
</evidence>
<dbReference type="PANTHER" id="PTHR11923:SF110">
    <property type="entry name" value="SCAVENGER RECEPTOR CLASS B MEMBER 1"/>
    <property type="match status" value="1"/>
</dbReference>
<feature type="transmembrane region" description="Helical" evidence="13">
    <location>
        <begin position="12"/>
        <end position="30"/>
    </location>
</feature>
<evidence type="ECO:0000256" key="1">
    <source>
        <dbReference type="ARBA" id="ARBA00004189"/>
    </source>
</evidence>
<gene>
    <name evidence="14" type="primary">SCARB2_0</name>
    <name evidence="14" type="ORF">CDAR_565831</name>
</gene>
<evidence type="ECO:0000256" key="10">
    <source>
        <dbReference type="ARBA" id="ARBA00023180"/>
    </source>
</evidence>
<comment type="caution">
    <text evidence="14">The sequence shown here is derived from an EMBL/GenBank/DDBJ whole genome shotgun (WGS) entry which is preliminary data.</text>
</comment>
<evidence type="ECO:0000256" key="2">
    <source>
        <dbReference type="ARBA" id="ARBA00004651"/>
    </source>
</evidence>
<evidence type="ECO:0000256" key="7">
    <source>
        <dbReference type="ARBA" id="ARBA00023136"/>
    </source>
</evidence>
<dbReference type="EMBL" id="BPLQ01012143">
    <property type="protein sequence ID" value="GIY62948.1"/>
    <property type="molecule type" value="Genomic_DNA"/>
</dbReference>
<dbReference type="Pfam" id="PF01130">
    <property type="entry name" value="CD36"/>
    <property type="match status" value="2"/>
</dbReference>
<keyword evidence="6 13" id="KW-1133">Transmembrane helix</keyword>
<comment type="similarity">
    <text evidence="3">Belongs to the CD36 family.</text>
</comment>
<dbReference type="AlphaFoldDB" id="A0AAV4UYW7"/>
<evidence type="ECO:0000313" key="15">
    <source>
        <dbReference type="Proteomes" id="UP001054837"/>
    </source>
</evidence>
<keyword evidence="4" id="KW-1003">Cell membrane</keyword>
<evidence type="ECO:0000256" key="12">
    <source>
        <dbReference type="ARBA" id="ARBA00042244"/>
    </source>
</evidence>
<dbReference type="GO" id="GO:0005901">
    <property type="term" value="C:caveola"/>
    <property type="evidence" value="ECO:0007669"/>
    <property type="project" value="UniProtKB-SubCell"/>
</dbReference>
<evidence type="ECO:0000256" key="6">
    <source>
        <dbReference type="ARBA" id="ARBA00022989"/>
    </source>
</evidence>
<evidence type="ECO:0000313" key="14">
    <source>
        <dbReference type="EMBL" id="GIY62948.1"/>
    </source>
</evidence>
<organism evidence="14 15">
    <name type="scientific">Caerostris darwini</name>
    <dbReference type="NCBI Taxonomy" id="1538125"/>
    <lineage>
        <taxon>Eukaryota</taxon>
        <taxon>Metazoa</taxon>
        <taxon>Ecdysozoa</taxon>
        <taxon>Arthropoda</taxon>
        <taxon>Chelicerata</taxon>
        <taxon>Arachnida</taxon>
        <taxon>Araneae</taxon>
        <taxon>Araneomorphae</taxon>
        <taxon>Entelegynae</taxon>
        <taxon>Araneoidea</taxon>
        <taxon>Araneidae</taxon>
        <taxon>Caerostris</taxon>
    </lineage>
</organism>
<comment type="subcellular location">
    <subcellularLocation>
        <location evidence="2">Cell membrane</location>
        <topology evidence="2">Multi-pass membrane protein</topology>
    </subcellularLocation>
    <subcellularLocation>
        <location evidence="1">Membrane</location>
        <location evidence="1">Caveola</location>
        <topology evidence="1">Multi-pass membrane protein</topology>
    </subcellularLocation>
</comment>
<keyword evidence="10" id="KW-0325">Glycoprotein</keyword>
<dbReference type="PRINTS" id="PR01609">
    <property type="entry name" value="CD36FAMILY"/>
</dbReference>
<keyword evidence="7 13" id="KW-0472">Membrane</keyword>